<feature type="domain" description="Conserved oligomeric Golgi complex subunit 3 C-terminal" evidence="11">
    <location>
        <begin position="273"/>
        <end position="538"/>
    </location>
</feature>
<dbReference type="GO" id="GO:0007030">
    <property type="term" value="P:Golgi organization"/>
    <property type="evidence" value="ECO:0007669"/>
    <property type="project" value="TreeGrafter"/>
</dbReference>
<keyword evidence="13" id="KW-1185">Reference proteome</keyword>
<evidence type="ECO:0000313" key="12">
    <source>
        <dbReference type="EMBL" id="PRT52455.1"/>
    </source>
</evidence>
<evidence type="ECO:0000256" key="6">
    <source>
        <dbReference type="ARBA" id="ARBA00023034"/>
    </source>
</evidence>
<dbReference type="GO" id="GO:0006914">
    <property type="term" value="P:autophagy"/>
    <property type="evidence" value="ECO:0007669"/>
    <property type="project" value="TreeGrafter"/>
</dbReference>
<keyword evidence="4" id="KW-0813">Transport</keyword>
<evidence type="ECO:0000313" key="13">
    <source>
        <dbReference type="Proteomes" id="UP000238350"/>
    </source>
</evidence>
<dbReference type="Pfam" id="PF20671">
    <property type="entry name" value="COG3_C"/>
    <property type="match status" value="1"/>
</dbReference>
<keyword evidence="6" id="KW-0333">Golgi apparatus</keyword>
<dbReference type="Pfam" id="PF04136">
    <property type="entry name" value="COG3_N"/>
    <property type="match status" value="1"/>
</dbReference>
<organism evidence="12 13">
    <name type="scientific">Wickerhamiella sorbophila</name>
    <dbReference type="NCBI Taxonomy" id="45607"/>
    <lineage>
        <taxon>Eukaryota</taxon>
        <taxon>Fungi</taxon>
        <taxon>Dikarya</taxon>
        <taxon>Ascomycota</taxon>
        <taxon>Saccharomycotina</taxon>
        <taxon>Dipodascomycetes</taxon>
        <taxon>Dipodascales</taxon>
        <taxon>Trichomonascaceae</taxon>
        <taxon>Wickerhamiella</taxon>
    </lineage>
</organism>
<protein>
    <recommendedName>
        <fullName evidence="3">Conserved oligomeric Golgi complex subunit 3</fullName>
    </recommendedName>
    <alternativeName>
        <fullName evidence="8">Component of oligomeric Golgi complex 3</fullName>
    </alternativeName>
</protein>
<feature type="domain" description="Conserved oligomeric Golgi complex subunit 3 N-terminal" evidence="10">
    <location>
        <begin position="114"/>
        <end position="250"/>
    </location>
</feature>
<evidence type="ECO:0000259" key="11">
    <source>
        <dbReference type="Pfam" id="PF20671"/>
    </source>
</evidence>
<dbReference type="PANTHER" id="PTHR13302">
    <property type="entry name" value="CONSERVED OLIGOMERIC GOLGI COMPLEX COMPONENT 3"/>
    <property type="match status" value="1"/>
</dbReference>
<dbReference type="InterPro" id="IPR048685">
    <property type="entry name" value="COG3_C"/>
</dbReference>
<sequence>MFDDWAYREHFDTPRRERAKSIVQSVASQISAEEDWVLPVVELRRRANSLPRSEKVTTRSWPLDTPFLDAQKAEMNDWKLWVGPEYSIDDFDEALFSAQILESQTVLERARLAISVYNRLGAESEQLIDNIEATKSNLENINTQIVEMRVVSDGGIHEQEKLDQLHKDLDKYLRIYDNLDNSTRILNKPGNKLVSKVQEFRTLLQNLDEGLEFCKQHPEFKDMDLYEMRHTQCILRAVTLAQEFCVGHLRKVTGSILQKLVASSTSSTTGAMHALIWTKFEADAEFISPIVSVIKSRDDEKLESLLMEVQKQYFTCRSQLISPEISRSLAPLAPPGPPDFIVGAQNILVQFMTLFNKELDAYRKVMGEPDEQYEQWLTDLCQPLYDQLRRYIIRETDISQLCQLIMSIQGHDTQAFDPIYRDTQNRLVFRADLIVDGISKYQPTPKDWGKTVYPTVTQALDLLGQVYELLNNEVFNNLAYRCVNQCILSLETGRESAMTRLGKIEGSLFHIQQLVLLQTRIMDFNVEHSVEHDVDFSGLQTFVEAFWQNRSRFTSVRELFGIARTSMPHVIEHMIDAMEGLYSALRLAVTRFTEYATDSMIDPISKNDARTAQHDVHNFREAVAVELKRINTVVHDYISEPRVCDVLLDSLQDDLVKKYTEYYHLIYNTGSPDMLDGVMDADAMMAWLGELTRQFQTNL</sequence>
<dbReference type="GO" id="GO:0005801">
    <property type="term" value="C:cis-Golgi network"/>
    <property type="evidence" value="ECO:0007669"/>
    <property type="project" value="InterPro"/>
</dbReference>
<accession>A0A2T0FBW8</accession>
<dbReference type="RefSeq" id="XP_024662401.1">
    <property type="nucleotide sequence ID" value="XM_024806633.1"/>
</dbReference>
<dbReference type="STRING" id="45607.A0A2T0FBW8"/>
<dbReference type="GO" id="GO:0006891">
    <property type="term" value="P:intra-Golgi vesicle-mediated transport"/>
    <property type="evidence" value="ECO:0007669"/>
    <property type="project" value="TreeGrafter"/>
</dbReference>
<comment type="similarity">
    <text evidence="2">Belongs to the COG3 family.</text>
</comment>
<dbReference type="GO" id="GO:0032258">
    <property type="term" value="P:cytoplasm to vacuole targeting by the Cvt pathway"/>
    <property type="evidence" value="ECO:0007669"/>
    <property type="project" value="TreeGrafter"/>
</dbReference>
<dbReference type="Proteomes" id="UP000238350">
    <property type="component" value="Unassembled WGS sequence"/>
</dbReference>
<dbReference type="EMBL" id="NDIQ01000001">
    <property type="protein sequence ID" value="PRT52455.1"/>
    <property type="molecule type" value="Genomic_DNA"/>
</dbReference>
<dbReference type="OrthoDB" id="296793at2759"/>
<evidence type="ECO:0000256" key="2">
    <source>
        <dbReference type="ARBA" id="ARBA00009936"/>
    </source>
</evidence>
<feature type="coiled-coil region" evidence="9">
    <location>
        <begin position="117"/>
        <end position="182"/>
    </location>
</feature>
<name>A0A2T0FBW8_9ASCO</name>
<dbReference type="AlphaFoldDB" id="A0A2T0FBW8"/>
<dbReference type="GeneID" id="36513824"/>
<evidence type="ECO:0000259" key="10">
    <source>
        <dbReference type="Pfam" id="PF04136"/>
    </source>
</evidence>
<keyword evidence="5" id="KW-0653">Protein transport</keyword>
<comment type="subcellular location">
    <subcellularLocation>
        <location evidence="1">Golgi apparatus membrane</location>
        <topology evidence="1">Peripheral membrane protein</topology>
    </subcellularLocation>
</comment>
<keyword evidence="7" id="KW-0472">Membrane</keyword>
<evidence type="ECO:0000256" key="9">
    <source>
        <dbReference type="SAM" id="Coils"/>
    </source>
</evidence>
<proteinExistence type="inferred from homology"/>
<dbReference type="InterPro" id="IPR048320">
    <property type="entry name" value="COG3_N"/>
</dbReference>
<comment type="caution">
    <text evidence="12">The sequence shown here is derived from an EMBL/GenBank/DDBJ whole genome shotgun (WGS) entry which is preliminary data.</text>
</comment>
<evidence type="ECO:0000256" key="4">
    <source>
        <dbReference type="ARBA" id="ARBA00022448"/>
    </source>
</evidence>
<gene>
    <name evidence="12" type="ORF">B9G98_00075</name>
</gene>
<reference evidence="12 13" key="1">
    <citation type="submission" date="2017-04" db="EMBL/GenBank/DDBJ databases">
        <title>Genome sequencing of [Candida] sorbophila.</title>
        <authorList>
            <person name="Ahn J.O."/>
        </authorList>
    </citation>
    <scope>NUCLEOTIDE SEQUENCE [LARGE SCALE GENOMIC DNA]</scope>
    <source>
        <strain evidence="12 13">DS02</strain>
    </source>
</reference>
<evidence type="ECO:0000256" key="5">
    <source>
        <dbReference type="ARBA" id="ARBA00022927"/>
    </source>
</evidence>
<dbReference type="GO" id="GO:0000139">
    <property type="term" value="C:Golgi membrane"/>
    <property type="evidence" value="ECO:0007669"/>
    <property type="project" value="UniProtKB-SubCell"/>
</dbReference>
<dbReference type="GO" id="GO:0017119">
    <property type="term" value="C:Golgi transport complex"/>
    <property type="evidence" value="ECO:0007669"/>
    <property type="project" value="TreeGrafter"/>
</dbReference>
<keyword evidence="9" id="KW-0175">Coiled coil</keyword>
<evidence type="ECO:0000256" key="3">
    <source>
        <dbReference type="ARBA" id="ARBA00020976"/>
    </source>
</evidence>
<evidence type="ECO:0000256" key="7">
    <source>
        <dbReference type="ARBA" id="ARBA00023136"/>
    </source>
</evidence>
<dbReference type="PANTHER" id="PTHR13302:SF8">
    <property type="entry name" value="CONSERVED OLIGOMERIC GOLGI COMPLEX SUBUNIT 3"/>
    <property type="match status" value="1"/>
</dbReference>
<evidence type="ECO:0000256" key="1">
    <source>
        <dbReference type="ARBA" id="ARBA00004395"/>
    </source>
</evidence>
<evidence type="ECO:0000256" key="8">
    <source>
        <dbReference type="ARBA" id="ARBA00031339"/>
    </source>
</evidence>
<dbReference type="InterPro" id="IPR007265">
    <property type="entry name" value="COG_su3"/>
</dbReference>